<dbReference type="SUPFAM" id="SSF50475">
    <property type="entry name" value="FMN-binding split barrel"/>
    <property type="match status" value="1"/>
</dbReference>
<dbReference type="OrthoDB" id="434253at2759"/>
<dbReference type="Gene3D" id="2.30.110.10">
    <property type="entry name" value="Electron Transport, Fmn-binding Protein, Chain A"/>
    <property type="match status" value="1"/>
</dbReference>
<dbReference type="AlphaFoldDB" id="A0A0D0A6C1"/>
<proteinExistence type="predicted"/>
<dbReference type="PANTHER" id="PTHR28243">
    <property type="entry name" value="AGL049CP"/>
    <property type="match status" value="1"/>
</dbReference>
<accession>A0A0D0A6C1</accession>
<reference evidence="3" key="2">
    <citation type="submission" date="2015-01" db="EMBL/GenBank/DDBJ databases">
        <title>Evolutionary Origins and Diversification of the Mycorrhizal Mutualists.</title>
        <authorList>
            <consortium name="DOE Joint Genome Institute"/>
            <consortium name="Mycorrhizal Genomics Consortium"/>
            <person name="Kohler A."/>
            <person name="Kuo A."/>
            <person name="Nagy L.G."/>
            <person name="Floudas D."/>
            <person name="Copeland A."/>
            <person name="Barry K.W."/>
            <person name="Cichocki N."/>
            <person name="Veneault-Fourrey C."/>
            <person name="LaButti K."/>
            <person name="Lindquist E.A."/>
            <person name="Lipzen A."/>
            <person name="Lundell T."/>
            <person name="Morin E."/>
            <person name="Murat C."/>
            <person name="Riley R."/>
            <person name="Ohm R."/>
            <person name="Sun H."/>
            <person name="Tunlid A."/>
            <person name="Henrissat B."/>
            <person name="Grigoriev I.V."/>
            <person name="Hibbett D.S."/>
            <person name="Martin F."/>
        </authorList>
    </citation>
    <scope>NUCLEOTIDE SEQUENCE [LARGE SCALE GENOMIC DNA]</scope>
    <source>
        <strain evidence="3">441</strain>
    </source>
</reference>
<dbReference type="HOGENOM" id="CLU_058669_1_1_1"/>
<protein>
    <submittedName>
        <fullName evidence="2">Unplaced genomic scaffold scaffold_4, whole genome shotgun sequence</fullName>
    </submittedName>
</protein>
<dbReference type="GO" id="GO:0010181">
    <property type="term" value="F:FMN binding"/>
    <property type="evidence" value="ECO:0007669"/>
    <property type="project" value="InterPro"/>
</dbReference>
<dbReference type="Proteomes" id="UP000054018">
    <property type="component" value="Unassembled WGS sequence"/>
</dbReference>
<evidence type="ECO:0000313" key="3">
    <source>
        <dbReference type="Proteomes" id="UP000054018"/>
    </source>
</evidence>
<keyword evidence="3" id="KW-1185">Reference proteome</keyword>
<gene>
    <name evidence="2" type="ORF">PISMIDRAFT_88294</name>
</gene>
<dbReference type="EMBL" id="KN833688">
    <property type="protein sequence ID" value="KIK29957.1"/>
    <property type="molecule type" value="Genomic_DNA"/>
</dbReference>
<organism evidence="2 3">
    <name type="scientific">Pisolithus microcarpus 441</name>
    <dbReference type="NCBI Taxonomy" id="765257"/>
    <lineage>
        <taxon>Eukaryota</taxon>
        <taxon>Fungi</taxon>
        <taxon>Dikarya</taxon>
        <taxon>Basidiomycota</taxon>
        <taxon>Agaricomycotina</taxon>
        <taxon>Agaricomycetes</taxon>
        <taxon>Agaricomycetidae</taxon>
        <taxon>Boletales</taxon>
        <taxon>Sclerodermatineae</taxon>
        <taxon>Pisolithaceae</taxon>
        <taxon>Pisolithus</taxon>
    </lineage>
</organism>
<dbReference type="Pfam" id="PF12766">
    <property type="entry name" value="Pyridox_oxase_2"/>
    <property type="match status" value="1"/>
</dbReference>
<dbReference type="InterPro" id="IPR012349">
    <property type="entry name" value="Split_barrel_FMN-bd"/>
</dbReference>
<dbReference type="STRING" id="765257.A0A0D0A6C1"/>
<dbReference type="InterPro" id="IPR024624">
    <property type="entry name" value="Pyridox_Oxase_Alr4036_FMN-bd"/>
</dbReference>
<sequence>MVTSTSLVAVFQLATYDHPSSTPRVRSHILRSFVTPSSYPSLPLLISTTDIRTPKVTQVSPDANSVEGVFWTEPTLEQFRISGRIFLVPSPSYEGSCPRIPPPGNSILFDALRQENLDWEQTRLSTFNHLNGHMRASWCRPVPGTPMKGGYDDALEWPESVPALGEAKNEEEKRNMEEALKNFALVVIEPFEVDFVELGTRPEKRTIYTRNPQETEFTVTIVVP</sequence>
<evidence type="ECO:0000259" key="1">
    <source>
        <dbReference type="Pfam" id="PF12766"/>
    </source>
</evidence>
<reference evidence="2 3" key="1">
    <citation type="submission" date="2014-04" db="EMBL/GenBank/DDBJ databases">
        <authorList>
            <consortium name="DOE Joint Genome Institute"/>
            <person name="Kuo A."/>
            <person name="Kohler A."/>
            <person name="Costa M.D."/>
            <person name="Nagy L.G."/>
            <person name="Floudas D."/>
            <person name="Copeland A."/>
            <person name="Barry K.W."/>
            <person name="Cichocki N."/>
            <person name="Veneault-Fourrey C."/>
            <person name="LaButti K."/>
            <person name="Lindquist E.A."/>
            <person name="Lipzen A."/>
            <person name="Lundell T."/>
            <person name="Morin E."/>
            <person name="Murat C."/>
            <person name="Sun H."/>
            <person name="Tunlid A."/>
            <person name="Henrissat B."/>
            <person name="Grigoriev I.V."/>
            <person name="Hibbett D.S."/>
            <person name="Martin F."/>
            <person name="Nordberg H.P."/>
            <person name="Cantor M.N."/>
            <person name="Hua S.X."/>
        </authorList>
    </citation>
    <scope>NUCLEOTIDE SEQUENCE [LARGE SCALE GENOMIC DNA]</scope>
    <source>
        <strain evidence="2 3">441</strain>
    </source>
</reference>
<evidence type="ECO:0000313" key="2">
    <source>
        <dbReference type="EMBL" id="KIK29957.1"/>
    </source>
</evidence>
<name>A0A0D0A6C1_9AGAM</name>
<feature type="domain" description="Pyridoxamine 5'-phosphate oxidase Alr4036 family FMN-binding" evidence="1">
    <location>
        <begin position="9"/>
        <end position="88"/>
    </location>
</feature>
<dbReference type="PANTHER" id="PTHR28243:SF1">
    <property type="entry name" value="PYRIDOXAMINE 5'-PHOSPHATE OXIDASE ALR4036 FAMILY FMN-BINDING DOMAIN-CONTAINING PROTEIN"/>
    <property type="match status" value="1"/>
</dbReference>